<dbReference type="Gramene" id="KXG37406">
    <property type="protein sequence ID" value="KXG37406"/>
    <property type="gene ID" value="SORBI_3001G065400"/>
</dbReference>
<evidence type="ECO:0000313" key="1">
    <source>
        <dbReference type="EMBL" id="KXG37406.1"/>
    </source>
</evidence>
<reference evidence="1 2" key="1">
    <citation type="journal article" date="2009" name="Nature">
        <title>The Sorghum bicolor genome and the diversification of grasses.</title>
        <authorList>
            <person name="Paterson A.H."/>
            <person name="Bowers J.E."/>
            <person name="Bruggmann R."/>
            <person name="Dubchak I."/>
            <person name="Grimwood J."/>
            <person name="Gundlach H."/>
            <person name="Haberer G."/>
            <person name="Hellsten U."/>
            <person name="Mitros T."/>
            <person name="Poliakov A."/>
            <person name="Schmutz J."/>
            <person name="Spannagl M."/>
            <person name="Tang H."/>
            <person name="Wang X."/>
            <person name="Wicker T."/>
            <person name="Bharti A.K."/>
            <person name="Chapman J."/>
            <person name="Feltus F.A."/>
            <person name="Gowik U."/>
            <person name="Grigoriev I.V."/>
            <person name="Lyons E."/>
            <person name="Maher C.A."/>
            <person name="Martis M."/>
            <person name="Narechania A."/>
            <person name="Otillar R.P."/>
            <person name="Penning B.W."/>
            <person name="Salamov A.A."/>
            <person name="Wang Y."/>
            <person name="Zhang L."/>
            <person name="Carpita N.C."/>
            <person name="Freeling M."/>
            <person name="Gingle A.R."/>
            <person name="Hash C.T."/>
            <person name="Keller B."/>
            <person name="Klein P."/>
            <person name="Kresovich S."/>
            <person name="McCann M.C."/>
            <person name="Ming R."/>
            <person name="Peterson D.G."/>
            <person name="Mehboob-ur-Rahman"/>
            <person name="Ware D."/>
            <person name="Westhoff P."/>
            <person name="Mayer K.F."/>
            <person name="Messing J."/>
            <person name="Rokhsar D.S."/>
        </authorList>
    </citation>
    <scope>NUCLEOTIDE SEQUENCE [LARGE SCALE GENOMIC DNA]</scope>
    <source>
        <strain evidence="2">cv. BTx623</strain>
    </source>
</reference>
<protein>
    <submittedName>
        <fullName evidence="1">Uncharacterized protein</fullName>
    </submittedName>
</protein>
<dbReference type="AlphaFoldDB" id="A0A1B6QHL3"/>
<organism evidence="1 2">
    <name type="scientific">Sorghum bicolor</name>
    <name type="common">Sorghum</name>
    <name type="synonym">Sorghum vulgare</name>
    <dbReference type="NCBI Taxonomy" id="4558"/>
    <lineage>
        <taxon>Eukaryota</taxon>
        <taxon>Viridiplantae</taxon>
        <taxon>Streptophyta</taxon>
        <taxon>Embryophyta</taxon>
        <taxon>Tracheophyta</taxon>
        <taxon>Spermatophyta</taxon>
        <taxon>Magnoliopsida</taxon>
        <taxon>Liliopsida</taxon>
        <taxon>Poales</taxon>
        <taxon>Poaceae</taxon>
        <taxon>PACMAD clade</taxon>
        <taxon>Panicoideae</taxon>
        <taxon>Andropogonodae</taxon>
        <taxon>Andropogoneae</taxon>
        <taxon>Sorghinae</taxon>
        <taxon>Sorghum</taxon>
    </lineage>
</organism>
<proteinExistence type="predicted"/>
<dbReference type="OMA" id="PPELHYC"/>
<name>A0A1B6QHL3_SORBI</name>
<dbReference type="Proteomes" id="UP000000768">
    <property type="component" value="Chromosome 1"/>
</dbReference>
<dbReference type="EMBL" id="CM000760">
    <property type="protein sequence ID" value="KXG37406.1"/>
    <property type="molecule type" value="Genomic_DNA"/>
</dbReference>
<gene>
    <name evidence="1" type="ORF">SORBI_3001G065400</name>
</gene>
<sequence length="67" mass="7588">MTCVLLLRLRPQAIVCTSTRLMALCRYPPPELHYCQPLPVCLLRCHRLSCPPPLTLTNFSTLLPQPS</sequence>
<evidence type="ECO:0000313" key="2">
    <source>
        <dbReference type="Proteomes" id="UP000000768"/>
    </source>
</evidence>
<accession>A0A1B6QHL3</accession>
<reference evidence="2" key="2">
    <citation type="journal article" date="2018" name="Plant J.">
        <title>The Sorghum bicolor reference genome: improved assembly, gene annotations, a transcriptome atlas, and signatures of genome organization.</title>
        <authorList>
            <person name="McCormick R.F."/>
            <person name="Truong S.K."/>
            <person name="Sreedasyam A."/>
            <person name="Jenkins J."/>
            <person name="Shu S."/>
            <person name="Sims D."/>
            <person name="Kennedy M."/>
            <person name="Amirebrahimi M."/>
            <person name="Weers B.D."/>
            <person name="McKinley B."/>
            <person name="Mattison A."/>
            <person name="Morishige D.T."/>
            <person name="Grimwood J."/>
            <person name="Schmutz J."/>
            <person name="Mullet J.E."/>
        </authorList>
    </citation>
    <scope>NUCLEOTIDE SEQUENCE [LARGE SCALE GENOMIC DNA]</scope>
    <source>
        <strain evidence="2">cv. BTx623</strain>
    </source>
</reference>
<keyword evidence="2" id="KW-1185">Reference proteome</keyword>
<dbReference type="InParanoid" id="A0A1B6QHL3"/>